<evidence type="ECO:0008006" key="3">
    <source>
        <dbReference type="Google" id="ProtNLM"/>
    </source>
</evidence>
<evidence type="ECO:0000313" key="1">
    <source>
        <dbReference type="EMBL" id="EYU25531.1"/>
    </source>
</evidence>
<evidence type="ECO:0000313" key="2">
    <source>
        <dbReference type="Proteomes" id="UP000030748"/>
    </source>
</evidence>
<protein>
    <recommendedName>
        <fullName evidence="3">Retrotransposon Copia-like N-terminal domain-containing protein</fullName>
    </recommendedName>
</protein>
<dbReference type="Proteomes" id="UP000030748">
    <property type="component" value="Unassembled WGS sequence"/>
</dbReference>
<organism evidence="1 2">
    <name type="scientific">Erythranthe guttata</name>
    <name type="common">Yellow monkey flower</name>
    <name type="synonym">Mimulus guttatus</name>
    <dbReference type="NCBI Taxonomy" id="4155"/>
    <lineage>
        <taxon>Eukaryota</taxon>
        <taxon>Viridiplantae</taxon>
        <taxon>Streptophyta</taxon>
        <taxon>Embryophyta</taxon>
        <taxon>Tracheophyta</taxon>
        <taxon>Spermatophyta</taxon>
        <taxon>Magnoliopsida</taxon>
        <taxon>eudicotyledons</taxon>
        <taxon>Gunneridae</taxon>
        <taxon>Pentapetalae</taxon>
        <taxon>asterids</taxon>
        <taxon>lamiids</taxon>
        <taxon>Lamiales</taxon>
        <taxon>Phrymaceae</taxon>
        <taxon>Erythranthe</taxon>
    </lineage>
</organism>
<dbReference type="PANTHER" id="PTHR47481:SF21">
    <property type="entry name" value="BASIC-LEUCINE ZIPPER TRANSCRIPTION FACTOR Q-RELATED"/>
    <property type="match status" value="1"/>
</dbReference>
<keyword evidence="2" id="KW-1185">Reference proteome</keyword>
<proteinExistence type="predicted"/>
<name>A0A022QC71_ERYGU</name>
<dbReference type="STRING" id="4155.A0A022QC71"/>
<dbReference type="eggNOG" id="KOG0017">
    <property type="taxonomic scope" value="Eukaryota"/>
</dbReference>
<accession>A0A022QC71</accession>
<sequence>MVNPNDSTLSTTTFPQLVQFNPASQLPLKLTGASNFANWKAQVSSLMYGHDIYSYLDGTTLSPPQTITVNNLQIPNPLYKIWFRQDQLIRNALMASVDPTITSTIVVATTSKQALDVLHTLYVNKSHTRIFGLRNTLTKISKDTKSVVEYCWSMHVSYK</sequence>
<dbReference type="EMBL" id="KI632002">
    <property type="protein sequence ID" value="EYU25531.1"/>
    <property type="molecule type" value="Genomic_DNA"/>
</dbReference>
<reference evidence="1 2" key="1">
    <citation type="journal article" date="2013" name="Proc. Natl. Acad. Sci. U.S.A.">
        <title>Fine-scale variation in meiotic recombination in Mimulus inferred from population shotgun sequencing.</title>
        <authorList>
            <person name="Hellsten U."/>
            <person name="Wright K.M."/>
            <person name="Jenkins J."/>
            <person name="Shu S."/>
            <person name="Yuan Y."/>
            <person name="Wessler S.R."/>
            <person name="Schmutz J."/>
            <person name="Willis J.H."/>
            <person name="Rokhsar D.S."/>
        </authorList>
    </citation>
    <scope>NUCLEOTIDE SEQUENCE [LARGE SCALE GENOMIC DNA]</scope>
    <source>
        <strain evidence="2">cv. DUN x IM62</strain>
    </source>
</reference>
<dbReference type="PANTHER" id="PTHR47481">
    <property type="match status" value="1"/>
</dbReference>
<gene>
    <name evidence="1" type="ORF">MIMGU_mgv1a023820mg</name>
</gene>
<dbReference type="AlphaFoldDB" id="A0A022QC71"/>